<sequence>MYGHIRFKTYLCYMTKTSYKPFGEGWMVSM</sequence>
<evidence type="ECO:0000313" key="1">
    <source>
        <dbReference type="EMBL" id="JAH71793.1"/>
    </source>
</evidence>
<dbReference type="EMBL" id="GBXM01036784">
    <property type="protein sequence ID" value="JAH71793.1"/>
    <property type="molecule type" value="Transcribed_RNA"/>
</dbReference>
<reference evidence="1" key="2">
    <citation type="journal article" date="2015" name="Fish Shellfish Immunol.">
        <title>Early steps in the European eel (Anguilla anguilla)-Vibrio vulnificus interaction in the gills: Role of the RtxA13 toxin.</title>
        <authorList>
            <person name="Callol A."/>
            <person name="Pajuelo D."/>
            <person name="Ebbesson L."/>
            <person name="Teles M."/>
            <person name="MacKenzie S."/>
            <person name="Amaro C."/>
        </authorList>
    </citation>
    <scope>NUCLEOTIDE SEQUENCE</scope>
</reference>
<name>A0A0E9V3I3_ANGAN</name>
<protein>
    <submittedName>
        <fullName evidence="1">Uncharacterized protein</fullName>
    </submittedName>
</protein>
<dbReference type="AlphaFoldDB" id="A0A0E9V3I3"/>
<reference evidence="1" key="1">
    <citation type="submission" date="2014-11" db="EMBL/GenBank/DDBJ databases">
        <authorList>
            <person name="Amaro Gonzalez C."/>
        </authorList>
    </citation>
    <scope>NUCLEOTIDE SEQUENCE</scope>
</reference>
<accession>A0A0E9V3I3</accession>
<proteinExistence type="predicted"/>
<organism evidence="1">
    <name type="scientific">Anguilla anguilla</name>
    <name type="common">European freshwater eel</name>
    <name type="synonym">Muraena anguilla</name>
    <dbReference type="NCBI Taxonomy" id="7936"/>
    <lineage>
        <taxon>Eukaryota</taxon>
        <taxon>Metazoa</taxon>
        <taxon>Chordata</taxon>
        <taxon>Craniata</taxon>
        <taxon>Vertebrata</taxon>
        <taxon>Euteleostomi</taxon>
        <taxon>Actinopterygii</taxon>
        <taxon>Neopterygii</taxon>
        <taxon>Teleostei</taxon>
        <taxon>Anguilliformes</taxon>
        <taxon>Anguillidae</taxon>
        <taxon>Anguilla</taxon>
    </lineage>
</organism>